<dbReference type="Pfam" id="PF02838">
    <property type="entry name" value="Glyco_hydro_20b"/>
    <property type="match status" value="1"/>
</dbReference>
<comment type="similarity">
    <text evidence="2">Belongs to the glycosyl hydrolase 20 family.</text>
</comment>
<dbReference type="InterPro" id="IPR015882">
    <property type="entry name" value="HEX_bac_N"/>
</dbReference>
<dbReference type="EMBL" id="JBHMBL010000001">
    <property type="protein sequence ID" value="MFB9641759.1"/>
    <property type="molecule type" value="Genomic_DNA"/>
</dbReference>
<dbReference type="Proteomes" id="UP001589667">
    <property type="component" value="Unassembled WGS sequence"/>
</dbReference>
<dbReference type="InterPro" id="IPR015883">
    <property type="entry name" value="Glyco_hydro_20_cat"/>
</dbReference>
<evidence type="ECO:0000259" key="7">
    <source>
        <dbReference type="Pfam" id="PF00728"/>
    </source>
</evidence>
<comment type="caution">
    <text evidence="9">The sequence shown here is derived from an EMBL/GenBank/DDBJ whole genome shotgun (WGS) entry which is preliminary data.</text>
</comment>
<reference evidence="9 10" key="1">
    <citation type="submission" date="2024-09" db="EMBL/GenBank/DDBJ databases">
        <authorList>
            <person name="Sun Q."/>
            <person name="Mori K."/>
        </authorList>
    </citation>
    <scope>NUCLEOTIDE SEQUENCE [LARGE SCALE GENOMIC DNA]</scope>
    <source>
        <strain evidence="9 10">JCM 14321</strain>
    </source>
</reference>
<sequence>MQRRHSSSTALIALSLAVALGALTACTPSRENGDPVPGIVPAPVSFEPTDAGEFALTERTRFVVDGDEAARAVRPFAEGARAATGWELPVERVGGEASASSEADGDDIVLALDESVTGGEEGYAFESGRDGVRITAPAAAGLFRGTQTLRQLLPPEIERTAASTPAGGWTVPAVSIADAPRFEYRASLVDVARNFMQPGDLLDHIDRIALLKLNVLHLHLTDDQGWRLQIDSWPELTGIGASTSVGGDGGGFYTKADYRRIVDYAAERFVTVVPEIDLPGHTNAALSAYAELNCDGVAREPYTGIEVGFSSLCAAPERAEATDRFLADVLGEVAELTPGPWIHVGGDEPLATPHDDFLDLVGRITKAGAATGKTVIAYHEMGASNEMPPGTIGHYWDLTASHEMPANRRDEPVRPYPESAGQARSFLEQGGRLILAPADVTYLDMMYPDRPAGPLGTELGTRWAATITLEQAYAWTPETTIGGLELADEQILGVTSSLWSETIETVPDFEFMVFPRIAATAEVAWSPADARDEAGFLARLGALGAHFDELGIAYRKVGGVDWAE</sequence>
<evidence type="ECO:0000313" key="9">
    <source>
        <dbReference type="EMBL" id="MFB9641759.1"/>
    </source>
</evidence>
<protein>
    <recommendedName>
        <fullName evidence="3">beta-N-acetylhexosaminidase</fullName>
        <ecNumber evidence="3">3.2.1.52</ecNumber>
    </recommendedName>
</protein>
<dbReference type="PANTHER" id="PTHR22600">
    <property type="entry name" value="BETA-HEXOSAMINIDASE"/>
    <property type="match status" value="1"/>
</dbReference>
<dbReference type="Gene3D" id="3.30.379.10">
    <property type="entry name" value="Chitobiase/beta-hexosaminidase domain 2-like"/>
    <property type="match status" value="1"/>
</dbReference>
<dbReference type="EC" id="3.2.1.52" evidence="3"/>
<proteinExistence type="inferred from homology"/>
<evidence type="ECO:0000256" key="2">
    <source>
        <dbReference type="ARBA" id="ARBA00006285"/>
    </source>
</evidence>
<dbReference type="SUPFAM" id="SSF51445">
    <property type="entry name" value="(Trans)glycosidases"/>
    <property type="match status" value="1"/>
</dbReference>
<keyword evidence="4" id="KW-0378">Hydrolase</keyword>
<evidence type="ECO:0000313" key="10">
    <source>
        <dbReference type="Proteomes" id="UP001589667"/>
    </source>
</evidence>
<feature type="domain" description="Glycoside hydrolase family 20 catalytic" evidence="7">
    <location>
        <begin position="182"/>
        <end position="527"/>
    </location>
</feature>
<dbReference type="RefSeq" id="WP_157423311.1">
    <property type="nucleotide sequence ID" value="NZ_BAAANI010000006.1"/>
</dbReference>
<dbReference type="Gene3D" id="3.20.20.80">
    <property type="entry name" value="Glycosidases"/>
    <property type="match status" value="1"/>
</dbReference>
<evidence type="ECO:0000256" key="4">
    <source>
        <dbReference type="ARBA" id="ARBA00022801"/>
    </source>
</evidence>
<feature type="signal peptide" evidence="6">
    <location>
        <begin position="1"/>
        <end position="24"/>
    </location>
</feature>
<feature type="domain" description="Beta-hexosaminidase bacterial type N-terminal" evidence="8">
    <location>
        <begin position="37"/>
        <end position="179"/>
    </location>
</feature>
<dbReference type="PROSITE" id="PS51257">
    <property type="entry name" value="PROKAR_LIPOPROTEIN"/>
    <property type="match status" value="1"/>
</dbReference>
<organism evidence="9 10">
    <name type="scientific">Agromyces lapidis</name>
    <dbReference type="NCBI Taxonomy" id="279574"/>
    <lineage>
        <taxon>Bacteria</taxon>
        <taxon>Bacillati</taxon>
        <taxon>Actinomycetota</taxon>
        <taxon>Actinomycetes</taxon>
        <taxon>Micrococcales</taxon>
        <taxon>Microbacteriaceae</taxon>
        <taxon>Agromyces</taxon>
    </lineage>
</organism>
<keyword evidence="10" id="KW-1185">Reference proteome</keyword>
<evidence type="ECO:0000256" key="5">
    <source>
        <dbReference type="ARBA" id="ARBA00023295"/>
    </source>
</evidence>
<evidence type="ECO:0000256" key="1">
    <source>
        <dbReference type="ARBA" id="ARBA00001231"/>
    </source>
</evidence>
<dbReference type="SUPFAM" id="SSF55545">
    <property type="entry name" value="beta-N-acetylhexosaminidase-like domain"/>
    <property type="match status" value="1"/>
</dbReference>
<dbReference type="Pfam" id="PF00728">
    <property type="entry name" value="Glyco_hydro_20"/>
    <property type="match status" value="1"/>
</dbReference>
<dbReference type="PRINTS" id="PR00738">
    <property type="entry name" value="GLHYDRLASE20"/>
</dbReference>
<gene>
    <name evidence="9" type="ORF">ACFFQV_05570</name>
</gene>
<evidence type="ECO:0000256" key="3">
    <source>
        <dbReference type="ARBA" id="ARBA00012663"/>
    </source>
</evidence>
<dbReference type="InterPro" id="IPR017853">
    <property type="entry name" value="GH"/>
</dbReference>
<name>A0ABV5SN39_9MICO</name>
<dbReference type="PANTHER" id="PTHR22600:SF57">
    <property type="entry name" value="BETA-N-ACETYLHEXOSAMINIDASE"/>
    <property type="match status" value="1"/>
</dbReference>
<feature type="chain" id="PRO_5045297715" description="beta-N-acetylhexosaminidase" evidence="6">
    <location>
        <begin position="25"/>
        <end position="564"/>
    </location>
</feature>
<accession>A0ABV5SN39</accession>
<comment type="catalytic activity">
    <reaction evidence="1">
        <text>Hydrolysis of terminal non-reducing N-acetyl-D-hexosamine residues in N-acetyl-beta-D-hexosaminides.</text>
        <dbReference type="EC" id="3.2.1.52"/>
    </reaction>
</comment>
<dbReference type="InterPro" id="IPR025705">
    <property type="entry name" value="Beta_hexosaminidase_sua/sub"/>
</dbReference>
<dbReference type="CDD" id="cd06568">
    <property type="entry name" value="GH20_SpHex_like"/>
    <property type="match status" value="1"/>
</dbReference>
<evidence type="ECO:0000256" key="6">
    <source>
        <dbReference type="SAM" id="SignalP"/>
    </source>
</evidence>
<keyword evidence="6" id="KW-0732">Signal</keyword>
<keyword evidence="5" id="KW-0326">Glycosidase</keyword>
<dbReference type="InterPro" id="IPR029018">
    <property type="entry name" value="Hex-like_dom2"/>
</dbReference>
<evidence type="ECO:0000259" key="8">
    <source>
        <dbReference type="Pfam" id="PF02838"/>
    </source>
</evidence>